<keyword evidence="2" id="KW-1185">Reference proteome</keyword>
<protein>
    <submittedName>
        <fullName evidence="1">Efflux RND transporter periplasmic adaptor subunit</fullName>
    </submittedName>
</protein>
<dbReference type="Proteomes" id="UP000004277">
    <property type="component" value="Unassembled WGS sequence"/>
</dbReference>
<dbReference type="EMBL" id="AKCV02000025">
    <property type="protein sequence ID" value="TMS56950.1"/>
    <property type="molecule type" value="Genomic_DNA"/>
</dbReference>
<comment type="caution">
    <text evidence="1">The sequence shown here is derived from an EMBL/GenBank/DDBJ whole genome shotgun (WGS) entry which is preliminary data.</text>
</comment>
<name>A0ACD3SL76_9BURK</name>
<accession>A0ACD3SL76</accession>
<organism evidence="1 2">
    <name type="scientific">Imbroritus primus</name>
    <dbReference type="NCBI Taxonomy" id="3058603"/>
    <lineage>
        <taxon>Bacteria</taxon>
        <taxon>Pseudomonadati</taxon>
        <taxon>Pseudomonadota</taxon>
        <taxon>Betaproteobacteria</taxon>
        <taxon>Burkholderiales</taxon>
        <taxon>Burkholderiaceae</taxon>
        <taxon>Imbroritus</taxon>
    </lineage>
</organism>
<evidence type="ECO:0000313" key="2">
    <source>
        <dbReference type="Proteomes" id="UP000004277"/>
    </source>
</evidence>
<reference evidence="1" key="1">
    <citation type="submission" date="2019-05" db="EMBL/GenBank/DDBJ databases">
        <title>Revised genome assembly of Burkholderiaceae (previously Ralstonia) sp. PBA.</title>
        <authorList>
            <person name="Gan H.M."/>
        </authorList>
    </citation>
    <scope>NUCLEOTIDE SEQUENCE</scope>
    <source>
        <strain evidence="1">PBA</strain>
    </source>
</reference>
<proteinExistence type="predicted"/>
<sequence length="390" mass="41330">MVEGKGRHRVWTAIGALLLAGAGWWLYQTFFAGGKSAREPAAVAVTIAEAQRKDVRIELTANGTVTALSTVEVRPQISSVVREVHVREGQMVKPGDLLFTLDTRMDEANLAQARATLAQNQADLADARRQLARSEDLLKRNFISASAVDTARAKVANLEGLISANRASIEANRVSVSYGTLRATIAGRTGAVTAFPGSLVQPGGAALLTIAQIDPVAVSFTLPERELAALQQALRSGPVDVSAVPNDGLPDTIQGKVTFVDNTVNPQLGTLLLKAQFDNAQQRLWPGTYVNIHISVRTLRDVIVVPPHAVLTGPDNRLVYSVDKDHKVHANKVKLVAVTPEAAVVEGIQPGTRVVVEGAQNLRPGMTVRESPMQPASTPAANGAQGEGGA</sequence>
<gene>
    <name evidence="1" type="ORF">MW7_013325</name>
</gene>
<evidence type="ECO:0000313" key="1">
    <source>
        <dbReference type="EMBL" id="TMS56950.1"/>
    </source>
</evidence>